<proteinExistence type="predicted"/>
<accession>A0A4Y2EX45</accession>
<evidence type="ECO:0000313" key="2">
    <source>
        <dbReference type="Proteomes" id="UP000499080"/>
    </source>
</evidence>
<reference evidence="1 2" key="1">
    <citation type="journal article" date="2019" name="Sci. Rep.">
        <title>Orb-weaving spider Araneus ventricosus genome elucidates the spidroin gene catalogue.</title>
        <authorList>
            <person name="Kono N."/>
            <person name="Nakamura H."/>
            <person name="Ohtoshi R."/>
            <person name="Moran D.A.P."/>
            <person name="Shinohara A."/>
            <person name="Yoshida Y."/>
            <person name="Fujiwara M."/>
            <person name="Mori M."/>
            <person name="Tomita M."/>
            <person name="Arakawa K."/>
        </authorList>
    </citation>
    <scope>NUCLEOTIDE SEQUENCE [LARGE SCALE GENOMIC DNA]</scope>
</reference>
<evidence type="ECO:0000313" key="1">
    <source>
        <dbReference type="EMBL" id="GBM33097.1"/>
    </source>
</evidence>
<keyword evidence="2" id="KW-1185">Reference proteome</keyword>
<organism evidence="1 2">
    <name type="scientific">Araneus ventricosus</name>
    <name type="common">Orbweaver spider</name>
    <name type="synonym">Epeira ventricosa</name>
    <dbReference type="NCBI Taxonomy" id="182803"/>
    <lineage>
        <taxon>Eukaryota</taxon>
        <taxon>Metazoa</taxon>
        <taxon>Ecdysozoa</taxon>
        <taxon>Arthropoda</taxon>
        <taxon>Chelicerata</taxon>
        <taxon>Arachnida</taxon>
        <taxon>Araneae</taxon>
        <taxon>Araneomorphae</taxon>
        <taxon>Entelegynae</taxon>
        <taxon>Araneoidea</taxon>
        <taxon>Araneidae</taxon>
        <taxon>Araneus</taxon>
    </lineage>
</organism>
<name>A0A4Y2EX45_ARAVE</name>
<protein>
    <submittedName>
        <fullName evidence="1">Uncharacterized protein</fullName>
    </submittedName>
</protein>
<gene>
    <name evidence="1" type="ORF">AVEN_9639_1</name>
</gene>
<dbReference type="EMBL" id="BGPR01000724">
    <property type="protein sequence ID" value="GBM33097.1"/>
    <property type="molecule type" value="Genomic_DNA"/>
</dbReference>
<sequence length="112" mass="12904">MSTLPSEFFEFKSIWESIAIEERSVNKLRERLRLIELRLPSKTGSTALVATKKKLQKKWIKNPMCVENQATLQKTARRRTSSRRLLVMLSCALWKASQKNNNGYPTVGHLSV</sequence>
<dbReference type="Proteomes" id="UP000499080">
    <property type="component" value="Unassembled WGS sequence"/>
</dbReference>
<dbReference type="AlphaFoldDB" id="A0A4Y2EX45"/>
<dbReference type="OrthoDB" id="439192at2759"/>
<comment type="caution">
    <text evidence="1">The sequence shown here is derived from an EMBL/GenBank/DDBJ whole genome shotgun (WGS) entry which is preliminary data.</text>
</comment>